<sequence length="327" mass="37662">MIFNKKELIALLSLSLCICEARSIFTRPVLHPSFSLQTLTHLQAKTRDSSISSCLSIRGGSDYDSDFDDDSDFDFDDDDLFGLDDTGDLEDDFSEQNSFSLAIQAFQKSPPVTKLFLASSFACSLGGYLQSNNDFPSIFLLDWKATLTKFQFWRPVTAFLNFGPLSLGWLMTAHFVWTYMATLERLNHKQPYEFWYMIFFGCTSMVLGYTFLNISPRFLGHNLSTFLVYIWSRYHEGLEVNMFEMFNTRAEMLPWFFLAQTFLLEGEFPTLDLLGIVFGHVYHYLSTVGGIGRCPQFVRDWYENGDDGLVEAIRGEYKKISSDFEMQ</sequence>
<evidence type="ECO:0000313" key="9">
    <source>
        <dbReference type="EMBL" id="GFH53652.1"/>
    </source>
</evidence>
<evidence type="ECO:0000256" key="7">
    <source>
        <dbReference type="RuleBase" id="RU363059"/>
    </source>
</evidence>
<keyword evidence="5 7" id="KW-1133">Transmembrane helix</keyword>
<dbReference type="PANTHER" id="PTHR11009">
    <property type="entry name" value="DER1-LIKE PROTEIN, DERLIN"/>
    <property type="match status" value="1"/>
</dbReference>
<comment type="function">
    <text evidence="7">May be involved in the degradation of misfolded endoplasmic reticulum (ER) luminal proteins.</text>
</comment>
<evidence type="ECO:0000256" key="2">
    <source>
        <dbReference type="ARBA" id="ARBA00008917"/>
    </source>
</evidence>
<feature type="chain" id="PRO_5041922387" description="Derlin" evidence="8">
    <location>
        <begin position="24"/>
        <end position="327"/>
    </location>
</feature>
<dbReference type="GO" id="GO:0005789">
    <property type="term" value="C:endoplasmic reticulum membrane"/>
    <property type="evidence" value="ECO:0007669"/>
    <property type="project" value="UniProtKB-SubCell"/>
</dbReference>
<protein>
    <recommendedName>
        <fullName evidence="7">Derlin</fullName>
    </recommendedName>
</protein>
<dbReference type="SUPFAM" id="SSF144091">
    <property type="entry name" value="Rhomboid-like"/>
    <property type="match status" value="1"/>
</dbReference>
<keyword evidence="10" id="KW-1185">Reference proteome</keyword>
<feature type="transmembrane region" description="Helical" evidence="7">
    <location>
        <begin position="158"/>
        <end position="182"/>
    </location>
</feature>
<comment type="caution">
    <text evidence="7">Lacks conserved residue(s) required for the propagation of feature annotation.</text>
</comment>
<comment type="subcellular location">
    <subcellularLocation>
        <location evidence="1 7">Endoplasmic reticulum membrane</location>
        <topology evidence="1 7">Multi-pass membrane protein</topology>
    </subcellularLocation>
</comment>
<keyword evidence="6 7" id="KW-0472">Membrane</keyword>
<dbReference type="InterPro" id="IPR007599">
    <property type="entry name" value="DER1"/>
</dbReference>
<evidence type="ECO:0000313" key="10">
    <source>
        <dbReference type="Proteomes" id="UP001054902"/>
    </source>
</evidence>
<dbReference type="GO" id="GO:0006950">
    <property type="term" value="P:response to stress"/>
    <property type="evidence" value="ECO:0007669"/>
    <property type="project" value="UniProtKB-ARBA"/>
</dbReference>
<feature type="signal peptide" evidence="8">
    <location>
        <begin position="1"/>
        <end position="23"/>
    </location>
</feature>
<evidence type="ECO:0000256" key="4">
    <source>
        <dbReference type="ARBA" id="ARBA00022824"/>
    </source>
</evidence>
<evidence type="ECO:0000256" key="6">
    <source>
        <dbReference type="ARBA" id="ARBA00023136"/>
    </source>
</evidence>
<reference evidence="9 10" key="1">
    <citation type="journal article" date="2021" name="Sci. Rep.">
        <title>The genome of the diatom Chaetoceros tenuissimus carries an ancient integrated fragment of an extant virus.</title>
        <authorList>
            <person name="Hongo Y."/>
            <person name="Kimura K."/>
            <person name="Takaki Y."/>
            <person name="Yoshida Y."/>
            <person name="Baba S."/>
            <person name="Kobayashi G."/>
            <person name="Nagasaki K."/>
            <person name="Hano T."/>
            <person name="Tomaru Y."/>
        </authorList>
    </citation>
    <scope>NUCLEOTIDE SEQUENCE [LARGE SCALE GENOMIC DNA]</scope>
    <source>
        <strain evidence="9 10">NIES-3715</strain>
    </source>
</reference>
<feature type="transmembrane region" description="Helical" evidence="7">
    <location>
        <begin position="194"/>
        <end position="212"/>
    </location>
</feature>
<name>A0AAD3CWS5_9STRA</name>
<evidence type="ECO:0000256" key="8">
    <source>
        <dbReference type="SAM" id="SignalP"/>
    </source>
</evidence>
<organism evidence="9 10">
    <name type="scientific">Chaetoceros tenuissimus</name>
    <dbReference type="NCBI Taxonomy" id="426638"/>
    <lineage>
        <taxon>Eukaryota</taxon>
        <taxon>Sar</taxon>
        <taxon>Stramenopiles</taxon>
        <taxon>Ochrophyta</taxon>
        <taxon>Bacillariophyta</taxon>
        <taxon>Coscinodiscophyceae</taxon>
        <taxon>Chaetocerotophycidae</taxon>
        <taxon>Chaetocerotales</taxon>
        <taxon>Chaetocerotaceae</taxon>
        <taxon>Chaetoceros</taxon>
    </lineage>
</organism>
<keyword evidence="8" id="KW-0732">Signal</keyword>
<keyword evidence="4 7" id="KW-0256">Endoplasmic reticulum</keyword>
<dbReference type="EMBL" id="BLLK01000047">
    <property type="protein sequence ID" value="GFH53652.1"/>
    <property type="molecule type" value="Genomic_DNA"/>
</dbReference>
<dbReference type="AlphaFoldDB" id="A0AAD3CWS5"/>
<comment type="caution">
    <text evidence="9">The sequence shown here is derived from an EMBL/GenBank/DDBJ whole genome shotgun (WGS) entry which is preliminary data.</text>
</comment>
<accession>A0AAD3CWS5</accession>
<gene>
    <name evidence="9" type="ORF">CTEN210_10128</name>
</gene>
<comment type="similarity">
    <text evidence="2 7">Belongs to the derlin family.</text>
</comment>
<proteinExistence type="inferred from homology"/>
<dbReference type="InterPro" id="IPR035952">
    <property type="entry name" value="Rhomboid-like_sf"/>
</dbReference>
<evidence type="ECO:0000256" key="3">
    <source>
        <dbReference type="ARBA" id="ARBA00022692"/>
    </source>
</evidence>
<evidence type="ECO:0000256" key="1">
    <source>
        <dbReference type="ARBA" id="ARBA00004477"/>
    </source>
</evidence>
<dbReference type="Pfam" id="PF04511">
    <property type="entry name" value="DER1"/>
    <property type="match status" value="1"/>
</dbReference>
<dbReference type="Proteomes" id="UP001054902">
    <property type="component" value="Unassembled WGS sequence"/>
</dbReference>
<keyword evidence="3 7" id="KW-0812">Transmembrane</keyword>
<evidence type="ECO:0000256" key="5">
    <source>
        <dbReference type="ARBA" id="ARBA00022989"/>
    </source>
</evidence>